<dbReference type="AlphaFoldDB" id="A0A1M5JL20"/>
<dbReference type="SUPFAM" id="SSF52833">
    <property type="entry name" value="Thioredoxin-like"/>
    <property type="match status" value="1"/>
</dbReference>
<protein>
    <submittedName>
        <fullName evidence="7">Cytochrome c biogenesis protein CcmG, thiol:disulfide interchange protein DsbE</fullName>
    </submittedName>
</protein>
<dbReference type="InterPro" id="IPR004799">
    <property type="entry name" value="Periplasmic_diS_OxRdtase_DsbE"/>
</dbReference>
<dbReference type="NCBIfam" id="TIGR00385">
    <property type="entry name" value="dsbE"/>
    <property type="match status" value="1"/>
</dbReference>
<comment type="subcellular location">
    <subcellularLocation>
        <location evidence="1">Cell inner membrane</location>
        <topology evidence="1">Single-pass membrane protein</topology>
        <orientation evidence="1">Periplasmic side</orientation>
    </subcellularLocation>
</comment>
<dbReference type="InterPro" id="IPR050553">
    <property type="entry name" value="Thioredoxin_ResA/DsbE_sf"/>
</dbReference>
<dbReference type="STRING" id="1122206.SAMN02745753_03868"/>
<accession>A0A1M5JL20</accession>
<dbReference type="PANTHER" id="PTHR42852:SF6">
    <property type="entry name" value="THIOL:DISULFIDE INTERCHANGE PROTEIN DSBE"/>
    <property type="match status" value="1"/>
</dbReference>
<evidence type="ECO:0000256" key="2">
    <source>
        <dbReference type="ARBA" id="ARBA00007758"/>
    </source>
</evidence>
<evidence type="ECO:0000256" key="3">
    <source>
        <dbReference type="ARBA" id="ARBA00022748"/>
    </source>
</evidence>
<organism evidence="7 8">
    <name type="scientific">Marinomonas polaris DSM 16579</name>
    <dbReference type="NCBI Taxonomy" id="1122206"/>
    <lineage>
        <taxon>Bacteria</taxon>
        <taxon>Pseudomonadati</taxon>
        <taxon>Pseudomonadota</taxon>
        <taxon>Gammaproteobacteria</taxon>
        <taxon>Oceanospirillales</taxon>
        <taxon>Oceanospirillaceae</taxon>
        <taxon>Marinomonas</taxon>
    </lineage>
</organism>
<keyword evidence="3" id="KW-0201">Cytochrome c-type biogenesis</keyword>
<dbReference type="PROSITE" id="PS51352">
    <property type="entry name" value="THIOREDOXIN_2"/>
    <property type="match status" value="1"/>
</dbReference>
<proteinExistence type="inferred from homology"/>
<keyword evidence="5" id="KW-0676">Redox-active center</keyword>
<dbReference type="Pfam" id="PF08534">
    <property type="entry name" value="Redoxin"/>
    <property type="match status" value="1"/>
</dbReference>
<evidence type="ECO:0000259" key="6">
    <source>
        <dbReference type="PROSITE" id="PS51352"/>
    </source>
</evidence>
<dbReference type="GO" id="GO:0015036">
    <property type="term" value="F:disulfide oxidoreductase activity"/>
    <property type="evidence" value="ECO:0007669"/>
    <property type="project" value="InterPro"/>
</dbReference>
<keyword evidence="8" id="KW-1185">Reference proteome</keyword>
<dbReference type="CDD" id="cd03010">
    <property type="entry name" value="TlpA_like_DsbE"/>
    <property type="match status" value="1"/>
</dbReference>
<dbReference type="PROSITE" id="PS00194">
    <property type="entry name" value="THIOREDOXIN_1"/>
    <property type="match status" value="1"/>
</dbReference>
<dbReference type="InterPro" id="IPR017937">
    <property type="entry name" value="Thioredoxin_CS"/>
</dbReference>
<dbReference type="PANTHER" id="PTHR42852">
    <property type="entry name" value="THIOL:DISULFIDE INTERCHANGE PROTEIN DSBE"/>
    <property type="match status" value="1"/>
</dbReference>
<dbReference type="GO" id="GO:0030288">
    <property type="term" value="C:outer membrane-bounded periplasmic space"/>
    <property type="evidence" value="ECO:0007669"/>
    <property type="project" value="InterPro"/>
</dbReference>
<name>A0A1M5JL20_9GAMM</name>
<dbReference type="RefSeq" id="WP_072841283.1">
    <property type="nucleotide sequence ID" value="NZ_FQVF01000021.1"/>
</dbReference>
<dbReference type="Proteomes" id="UP000184517">
    <property type="component" value="Unassembled WGS sequence"/>
</dbReference>
<evidence type="ECO:0000256" key="4">
    <source>
        <dbReference type="ARBA" id="ARBA00023157"/>
    </source>
</evidence>
<keyword evidence="4" id="KW-1015">Disulfide bond</keyword>
<dbReference type="OrthoDB" id="9799347at2"/>
<dbReference type="GO" id="GO:0017004">
    <property type="term" value="P:cytochrome complex assembly"/>
    <property type="evidence" value="ECO:0007669"/>
    <property type="project" value="UniProtKB-KW"/>
</dbReference>
<dbReference type="InterPro" id="IPR013740">
    <property type="entry name" value="Redoxin"/>
</dbReference>
<dbReference type="InterPro" id="IPR013766">
    <property type="entry name" value="Thioredoxin_domain"/>
</dbReference>
<dbReference type="Gene3D" id="3.40.30.10">
    <property type="entry name" value="Glutaredoxin"/>
    <property type="match status" value="1"/>
</dbReference>
<comment type="similarity">
    <text evidence="2">Belongs to the thioredoxin family. DsbE subfamily.</text>
</comment>
<evidence type="ECO:0000256" key="1">
    <source>
        <dbReference type="ARBA" id="ARBA00004383"/>
    </source>
</evidence>
<gene>
    <name evidence="7" type="ORF">SAMN02745753_03868</name>
</gene>
<evidence type="ECO:0000313" key="7">
    <source>
        <dbReference type="EMBL" id="SHG40960.1"/>
    </source>
</evidence>
<feature type="domain" description="Thioredoxin" evidence="6">
    <location>
        <begin position="34"/>
        <end position="169"/>
    </location>
</feature>
<sequence length="169" mass="19145">MRKLLFFMPLAVFLVLGVVFYLQLGKDAQYMPSALVGKKVPEFTLVSLQDDQVYTHKDLPNTSYLINFWGTWCPACHVEHPFLMELANSGVPIVGIDYKDEKVLAEQWLEQKGNPYQVILMDEIGNFGVDMGVTGAPETFVVDRSGVVVYRHQGVINAENWPEIKGYMK</sequence>
<reference evidence="8" key="1">
    <citation type="submission" date="2016-11" db="EMBL/GenBank/DDBJ databases">
        <authorList>
            <person name="Varghese N."/>
            <person name="Submissions S."/>
        </authorList>
    </citation>
    <scope>NUCLEOTIDE SEQUENCE [LARGE SCALE GENOMIC DNA]</scope>
    <source>
        <strain evidence="8">DSM 16579</strain>
    </source>
</reference>
<evidence type="ECO:0000256" key="5">
    <source>
        <dbReference type="ARBA" id="ARBA00023284"/>
    </source>
</evidence>
<evidence type="ECO:0000313" key="8">
    <source>
        <dbReference type="Proteomes" id="UP000184517"/>
    </source>
</evidence>
<dbReference type="GO" id="GO:0005886">
    <property type="term" value="C:plasma membrane"/>
    <property type="evidence" value="ECO:0007669"/>
    <property type="project" value="UniProtKB-SubCell"/>
</dbReference>
<dbReference type="EMBL" id="FQVF01000021">
    <property type="protein sequence ID" value="SHG40960.1"/>
    <property type="molecule type" value="Genomic_DNA"/>
</dbReference>
<dbReference type="InterPro" id="IPR036249">
    <property type="entry name" value="Thioredoxin-like_sf"/>
</dbReference>